<dbReference type="SUPFAM" id="SSF56112">
    <property type="entry name" value="Protein kinase-like (PK-like)"/>
    <property type="match status" value="1"/>
</dbReference>
<name>A0A9W6SJR6_9ACTN</name>
<dbReference type="AlphaFoldDB" id="A0A9W6SJR6"/>
<keyword evidence="2" id="KW-1185">Reference proteome</keyword>
<dbReference type="Gene3D" id="3.30.200.20">
    <property type="entry name" value="Phosphorylase Kinase, domain 1"/>
    <property type="match status" value="1"/>
</dbReference>
<evidence type="ECO:0008006" key="3">
    <source>
        <dbReference type="Google" id="ProtNLM"/>
    </source>
</evidence>
<evidence type="ECO:0000313" key="2">
    <source>
        <dbReference type="Proteomes" id="UP001165079"/>
    </source>
</evidence>
<dbReference type="RefSeq" id="WP_285662036.1">
    <property type="nucleotide sequence ID" value="NZ_BSTX01000001.1"/>
</dbReference>
<protein>
    <recommendedName>
        <fullName evidence="3">Aminoglycoside phosphotransferase domain-containing protein</fullName>
    </recommendedName>
</protein>
<sequence length="361" mass="38581">MTDVNDTLARAGALIGAELTEGADLGGSRRSLTLRAHRADGSSVIVKAYDPGQPYAASAFVREAAGLSFHSGGPELLGADGDALMTVMADLGDWPSLVDRLLAGDPAAATEGLLAWARAYGEMGRASLGREDELDALREKFAIDGDDDPALWDAPKLARLRGLLDGVGITTSAAFASEVDDLNVLSTIGPRVFSPGDICPDNNLLTGDGFRAIDFEGAGYRSAYLDAAYVTMPFATCWCVFALPAEVVAAVSDEYWTALLGRPARRGESEGVRLAVVHWTLDMLTWLMERAFAGDEPMGRGRAVVSSIRQVLRHRLDTVATMLDGLPAIAAVIEALRERTDGWPRIERYPAYTTDSYKPGT</sequence>
<evidence type="ECO:0000313" key="1">
    <source>
        <dbReference type="EMBL" id="GLZ76884.1"/>
    </source>
</evidence>
<dbReference type="Proteomes" id="UP001165079">
    <property type="component" value="Unassembled WGS sequence"/>
</dbReference>
<proteinExistence type="predicted"/>
<dbReference type="InterPro" id="IPR011009">
    <property type="entry name" value="Kinase-like_dom_sf"/>
</dbReference>
<reference evidence="1" key="1">
    <citation type="submission" date="2023-03" db="EMBL/GenBank/DDBJ databases">
        <title>Actinorhabdospora filicis NBRC 111898.</title>
        <authorList>
            <person name="Ichikawa N."/>
            <person name="Sato H."/>
            <person name="Tonouchi N."/>
        </authorList>
    </citation>
    <scope>NUCLEOTIDE SEQUENCE</scope>
    <source>
        <strain evidence="1">NBRC 111898</strain>
    </source>
</reference>
<gene>
    <name evidence="1" type="ORF">Afil01_16910</name>
</gene>
<accession>A0A9W6SJR6</accession>
<dbReference type="EMBL" id="BSTX01000001">
    <property type="protein sequence ID" value="GLZ76884.1"/>
    <property type="molecule type" value="Genomic_DNA"/>
</dbReference>
<comment type="caution">
    <text evidence="1">The sequence shown here is derived from an EMBL/GenBank/DDBJ whole genome shotgun (WGS) entry which is preliminary data.</text>
</comment>
<organism evidence="1 2">
    <name type="scientific">Actinorhabdospora filicis</name>
    <dbReference type="NCBI Taxonomy" id="1785913"/>
    <lineage>
        <taxon>Bacteria</taxon>
        <taxon>Bacillati</taxon>
        <taxon>Actinomycetota</taxon>
        <taxon>Actinomycetes</taxon>
        <taxon>Micromonosporales</taxon>
        <taxon>Micromonosporaceae</taxon>
        <taxon>Actinorhabdospora</taxon>
    </lineage>
</organism>